<evidence type="ECO:0000256" key="2">
    <source>
        <dbReference type="ARBA" id="ARBA00022448"/>
    </source>
</evidence>
<evidence type="ECO:0000256" key="1">
    <source>
        <dbReference type="ARBA" id="ARBA00004141"/>
    </source>
</evidence>
<keyword evidence="4 6" id="KW-1133">Transmembrane helix</keyword>
<feature type="transmembrane region" description="Helical" evidence="6">
    <location>
        <begin position="163"/>
        <end position="185"/>
    </location>
</feature>
<dbReference type="InterPro" id="IPR002524">
    <property type="entry name" value="Cation_efflux"/>
</dbReference>
<dbReference type="EMBL" id="AP012204">
    <property type="protein sequence ID" value="BAK36934.1"/>
    <property type="molecule type" value="Genomic_DNA"/>
</dbReference>
<dbReference type="OrthoDB" id="9806522at2"/>
<dbReference type="InterPro" id="IPR036837">
    <property type="entry name" value="Cation_efflux_CTD_sf"/>
</dbReference>
<accession>F5XQR2</accession>
<keyword evidence="5 6" id="KW-0472">Membrane</keyword>
<evidence type="ECO:0000313" key="9">
    <source>
        <dbReference type="Proteomes" id="UP000007947"/>
    </source>
</evidence>
<keyword evidence="9" id="KW-1185">Reference proteome</keyword>
<keyword evidence="3 6" id="KW-0812">Transmembrane</keyword>
<dbReference type="NCBIfam" id="TIGR01297">
    <property type="entry name" value="CDF"/>
    <property type="match status" value="1"/>
</dbReference>
<dbReference type="PANTHER" id="PTHR13414:SF9">
    <property type="entry name" value="PROTON-COUPLED ZINC ANTIPORTER SLC30A9, MITOCHONDRIAL"/>
    <property type="match status" value="1"/>
</dbReference>
<dbReference type="STRING" id="1032480.MLP_39200"/>
<evidence type="ECO:0000259" key="7">
    <source>
        <dbReference type="Pfam" id="PF01545"/>
    </source>
</evidence>
<dbReference type="KEGG" id="mph:MLP_39200"/>
<dbReference type="InterPro" id="IPR027469">
    <property type="entry name" value="Cation_efflux_TMD_sf"/>
</dbReference>
<dbReference type="PANTHER" id="PTHR13414">
    <property type="entry name" value="HUEL-CATION TRANSPORTER"/>
    <property type="match status" value="1"/>
</dbReference>
<protein>
    <submittedName>
        <fullName evidence="8">Putative cation efflux protein</fullName>
    </submittedName>
</protein>
<dbReference type="eggNOG" id="COG0053">
    <property type="taxonomic scope" value="Bacteria"/>
</dbReference>
<dbReference type="GO" id="GO:0016020">
    <property type="term" value="C:membrane"/>
    <property type="evidence" value="ECO:0007669"/>
    <property type="project" value="UniProtKB-SubCell"/>
</dbReference>
<evidence type="ECO:0000256" key="4">
    <source>
        <dbReference type="ARBA" id="ARBA00022989"/>
    </source>
</evidence>
<dbReference type="GO" id="GO:0006829">
    <property type="term" value="P:zinc ion transport"/>
    <property type="evidence" value="ECO:0007669"/>
    <property type="project" value="InterPro"/>
</dbReference>
<dbReference type="SUPFAM" id="SSF161111">
    <property type="entry name" value="Cation efflux protein transmembrane domain-like"/>
    <property type="match status" value="1"/>
</dbReference>
<feature type="transmembrane region" description="Helical" evidence="6">
    <location>
        <begin position="197"/>
        <end position="218"/>
    </location>
</feature>
<dbReference type="Pfam" id="PF01545">
    <property type="entry name" value="Cation_efflux"/>
    <property type="match status" value="1"/>
</dbReference>
<feature type="domain" description="Cation efflux protein transmembrane" evidence="7">
    <location>
        <begin position="10"/>
        <end position="226"/>
    </location>
</feature>
<organism evidence="8 9">
    <name type="scientific">Microlunatus phosphovorus (strain ATCC 700054 / DSM 10555 / JCM 9379 / NBRC 101784 / NCIMB 13414 / VKM Ac-1990 / NM-1)</name>
    <dbReference type="NCBI Taxonomy" id="1032480"/>
    <lineage>
        <taxon>Bacteria</taxon>
        <taxon>Bacillati</taxon>
        <taxon>Actinomycetota</taxon>
        <taxon>Actinomycetes</taxon>
        <taxon>Propionibacteriales</taxon>
        <taxon>Propionibacteriaceae</taxon>
        <taxon>Microlunatus</taxon>
    </lineage>
</organism>
<dbReference type="Proteomes" id="UP000007947">
    <property type="component" value="Chromosome"/>
</dbReference>
<dbReference type="RefSeq" id="WP_013864776.1">
    <property type="nucleotide sequence ID" value="NC_015635.1"/>
</dbReference>
<comment type="subcellular location">
    <subcellularLocation>
        <location evidence="1">Membrane</location>
        <topology evidence="1">Multi-pass membrane protein</topology>
    </subcellularLocation>
</comment>
<sequence length="327" mass="34904">MSTEGGTKAVVAALTANLFIAATKFGAWALTGASSMLAEAIHSVADSGNQALLLIGGKRAKRAATPEHPFGYGRDRYIYAFLVAIVLFSVGGLFALYEAYHKWHELRAGHSGGLLESAWWWVPLVVLGAAVVAESLSFRTAIRESSKTKGRQSWSRFIRSAKAPELPVVLLEDFAALLGLLFALFGVGMTLLTHNAIFDVFGTAMIGLLLVAVAVTLATETKSLLLGESASPESIRRIETALTAADGVERVIHMKTLHLGPEEILVAAKIAVRPTSSAQEVATTIDAAEVAIRAAEPMVTDLYLEPDIYNVDYTPAPRPERPGAPSH</sequence>
<reference evidence="8 9" key="1">
    <citation type="submission" date="2011-05" db="EMBL/GenBank/DDBJ databases">
        <title>Whole genome sequence of Microlunatus phosphovorus NM-1.</title>
        <authorList>
            <person name="Hosoyama A."/>
            <person name="Sasaki K."/>
            <person name="Harada T."/>
            <person name="Igarashi R."/>
            <person name="Kawakoshi A."/>
            <person name="Sasagawa M."/>
            <person name="Fukada J."/>
            <person name="Nakamura S."/>
            <person name="Katano Y."/>
            <person name="Hanada S."/>
            <person name="Kamagata Y."/>
            <person name="Nakamura N."/>
            <person name="Yamazaki S."/>
            <person name="Fujita N."/>
        </authorList>
    </citation>
    <scope>NUCLEOTIDE SEQUENCE [LARGE SCALE GENOMIC DNA]</scope>
    <source>
        <strain evidence="9">ATCC 700054 / DSM 10555 / JCM 9379 / NBRC 101784 / NCIMB 13414 / VKM Ac-1990 / NM-1</strain>
    </source>
</reference>
<dbReference type="InterPro" id="IPR058533">
    <property type="entry name" value="Cation_efflux_TM"/>
</dbReference>
<evidence type="ECO:0000256" key="6">
    <source>
        <dbReference type="SAM" id="Phobius"/>
    </source>
</evidence>
<evidence type="ECO:0000256" key="3">
    <source>
        <dbReference type="ARBA" id="ARBA00022692"/>
    </source>
</evidence>
<name>F5XQR2_MICPN</name>
<dbReference type="SUPFAM" id="SSF160240">
    <property type="entry name" value="Cation efflux protein cytoplasmic domain-like"/>
    <property type="match status" value="1"/>
</dbReference>
<dbReference type="Gene3D" id="1.20.1510.10">
    <property type="entry name" value="Cation efflux protein transmembrane domain"/>
    <property type="match status" value="1"/>
</dbReference>
<dbReference type="InterPro" id="IPR040177">
    <property type="entry name" value="SLC30A9"/>
</dbReference>
<proteinExistence type="predicted"/>
<dbReference type="GO" id="GO:0008324">
    <property type="term" value="F:monoatomic cation transmembrane transporter activity"/>
    <property type="evidence" value="ECO:0007669"/>
    <property type="project" value="InterPro"/>
</dbReference>
<dbReference type="AlphaFoldDB" id="F5XQR2"/>
<dbReference type="HOGENOM" id="CLU_021126_0_1_11"/>
<feature type="transmembrane region" description="Helical" evidence="6">
    <location>
        <begin position="77"/>
        <end position="100"/>
    </location>
</feature>
<evidence type="ECO:0000313" key="8">
    <source>
        <dbReference type="EMBL" id="BAK36934.1"/>
    </source>
</evidence>
<dbReference type="Gene3D" id="3.30.70.1350">
    <property type="entry name" value="Cation efflux protein, cytoplasmic domain"/>
    <property type="match status" value="1"/>
</dbReference>
<gene>
    <name evidence="8" type="ordered locus">MLP_39200</name>
</gene>
<keyword evidence="2" id="KW-0813">Transport</keyword>
<evidence type="ECO:0000256" key="5">
    <source>
        <dbReference type="ARBA" id="ARBA00023136"/>
    </source>
</evidence>
<feature type="transmembrane region" description="Helical" evidence="6">
    <location>
        <begin position="120"/>
        <end position="142"/>
    </location>
</feature>